<dbReference type="CDD" id="cd22359">
    <property type="entry name" value="SfsA-like_bacterial"/>
    <property type="match status" value="1"/>
</dbReference>
<dbReference type="Pfam" id="PF17746">
    <property type="entry name" value="SfsA_N"/>
    <property type="match status" value="1"/>
</dbReference>
<dbReference type="GO" id="GO:0003677">
    <property type="term" value="F:DNA binding"/>
    <property type="evidence" value="ECO:0007669"/>
    <property type="project" value="InterPro"/>
</dbReference>
<dbReference type="RefSeq" id="WP_109564886.1">
    <property type="nucleotide sequence ID" value="NZ_QGDJ01000006.1"/>
</dbReference>
<sequence>MRFATPLVPATLIRRYKRFLADVRLEDGREVTAHCPNPGAMTGQAAPGGRIWLEPNDDPRKKLKFGWRLAELPGGGFVCVDTGLPNRVVGEALRAGAVPGVTGEVRSEVAYGAGSRVDFVVGGAFVEVKAVTLRRSGTLAEFPDSVTARGARHMSELAEVVRGGGRAVLLYLLQRDDCDAVGIARDIDPAYAAAFDTARAAGVEVRAHATRIDTGGIALGQAVPVAGG</sequence>
<dbReference type="Pfam" id="PF03749">
    <property type="entry name" value="SfsA"/>
    <property type="match status" value="1"/>
</dbReference>
<evidence type="ECO:0000313" key="7">
    <source>
        <dbReference type="Proteomes" id="UP000251571"/>
    </source>
</evidence>
<evidence type="ECO:0000313" key="6">
    <source>
        <dbReference type="Proteomes" id="UP000245839"/>
    </source>
</evidence>
<protein>
    <recommendedName>
        <fullName evidence="1">Sugar fermentation stimulation protein homolog</fullName>
    </recommendedName>
</protein>
<evidence type="ECO:0000313" key="4">
    <source>
        <dbReference type="EMBL" id="PWJ17451.1"/>
    </source>
</evidence>
<keyword evidence="6" id="KW-1185">Reference proteome</keyword>
<proteinExistence type="inferred from homology"/>
<evidence type="ECO:0000259" key="2">
    <source>
        <dbReference type="Pfam" id="PF03749"/>
    </source>
</evidence>
<evidence type="ECO:0000259" key="3">
    <source>
        <dbReference type="Pfam" id="PF17746"/>
    </source>
</evidence>
<dbReference type="InterPro" id="IPR040452">
    <property type="entry name" value="SfsA_C"/>
</dbReference>
<dbReference type="InterPro" id="IPR005224">
    <property type="entry name" value="SfsA"/>
</dbReference>
<accession>A0A2Y9AT10</accession>
<dbReference type="HAMAP" id="MF_00095">
    <property type="entry name" value="SfsA"/>
    <property type="match status" value="1"/>
</dbReference>
<dbReference type="EMBL" id="QGDJ01000006">
    <property type="protein sequence ID" value="PWJ17451.1"/>
    <property type="molecule type" value="Genomic_DNA"/>
</dbReference>
<reference evidence="5 7" key="1">
    <citation type="submission" date="2016-10" db="EMBL/GenBank/DDBJ databases">
        <authorList>
            <person name="Cai Z."/>
        </authorList>
    </citation>
    <scope>NUCLEOTIDE SEQUENCE [LARGE SCALE GENOMIC DNA]</scope>
    <source>
        <strain evidence="5 7">DSM 25227</strain>
    </source>
</reference>
<dbReference type="AlphaFoldDB" id="A0A2Y9AT10"/>
<dbReference type="Gene3D" id="3.40.1350.60">
    <property type="match status" value="1"/>
</dbReference>
<dbReference type="OrthoDB" id="9802365at2"/>
<gene>
    <name evidence="1" type="primary">sfsA</name>
    <name evidence="4" type="ORF">BCF38_10661</name>
    <name evidence="5" type="ORF">SAMN05421539_10661</name>
</gene>
<organism evidence="5 7">
    <name type="scientific">Jannaschia seohaensis</name>
    <dbReference type="NCBI Taxonomy" id="475081"/>
    <lineage>
        <taxon>Bacteria</taxon>
        <taxon>Pseudomonadati</taxon>
        <taxon>Pseudomonadota</taxon>
        <taxon>Alphaproteobacteria</taxon>
        <taxon>Rhodobacterales</taxon>
        <taxon>Roseobacteraceae</taxon>
        <taxon>Jannaschia</taxon>
    </lineage>
</organism>
<dbReference type="NCBIfam" id="TIGR00230">
    <property type="entry name" value="sfsA"/>
    <property type="match status" value="1"/>
</dbReference>
<dbReference type="Proteomes" id="UP000245839">
    <property type="component" value="Unassembled WGS sequence"/>
</dbReference>
<name>A0A2Y9AT10_9RHOB</name>
<dbReference type="InterPro" id="IPR041465">
    <property type="entry name" value="SfsA_N"/>
</dbReference>
<dbReference type="PANTHER" id="PTHR30545">
    <property type="entry name" value="SUGAR FERMENTATION STIMULATION PROTEIN A"/>
    <property type="match status" value="1"/>
</dbReference>
<evidence type="ECO:0000256" key="1">
    <source>
        <dbReference type="HAMAP-Rule" id="MF_00095"/>
    </source>
</evidence>
<dbReference type="Proteomes" id="UP000251571">
    <property type="component" value="Unassembled WGS sequence"/>
</dbReference>
<feature type="domain" description="SfsA N-terminal OB" evidence="3">
    <location>
        <begin position="13"/>
        <end position="80"/>
    </location>
</feature>
<dbReference type="EMBL" id="UETC01000006">
    <property type="protein sequence ID" value="SSA47514.1"/>
    <property type="molecule type" value="Genomic_DNA"/>
</dbReference>
<evidence type="ECO:0000313" key="5">
    <source>
        <dbReference type="EMBL" id="SSA47514.1"/>
    </source>
</evidence>
<comment type="similarity">
    <text evidence="1">Belongs to the SfsA family.</text>
</comment>
<reference evidence="4 6" key="2">
    <citation type="submission" date="2018-03" db="EMBL/GenBank/DDBJ databases">
        <title>Genomic Encyclopedia of Archaeal and Bacterial Type Strains, Phase II (KMG-II): from individual species to whole genera.</title>
        <authorList>
            <person name="Goeker M."/>
        </authorList>
    </citation>
    <scope>NUCLEOTIDE SEQUENCE [LARGE SCALE GENOMIC DNA]</scope>
    <source>
        <strain evidence="4 6">DSM 25227</strain>
    </source>
</reference>
<dbReference type="Gene3D" id="2.40.50.580">
    <property type="match status" value="1"/>
</dbReference>
<dbReference type="PANTHER" id="PTHR30545:SF2">
    <property type="entry name" value="SUGAR FERMENTATION STIMULATION PROTEIN A"/>
    <property type="match status" value="1"/>
</dbReference>
<feature type="domain" description="Sugar fermentation stimulation protein C-terminal" evidence="2">
    <location>
        <begin position="84"/>
        <end position="214"/>
    </location>
</feature>